<feature type="chain" id="PRO_5042236516" evidence="1">
    <location>
        <begin position="19"/>
        <end position="82"/>
    </location>
</feature>
<name>A0AAE1DLU1_9GAST</name>
<dbReference type="EMBL" id="JAWDGP010003347">
    <property type="protein sequence ID" value="KAK3775217.1"/>
    <property type="molecule type" value="Genomic_DNA"/>
</dbReference>
<protein>
    <submittedName>
        <fullName evidence="2">Uncharacterized protein</fullName>
    </submittedName>
</protein>
<evidence type="ECO:0000313" key="2">
    <source>
        <dbReference type="EMBL" id="KAK3775217.1"/>
    </source>
</evidence>
<dbReference type="Proteomes" id="UP001283361">
    <property type="component" value="Unassembled WGS sequence"/>
</dbReference>
<organism evidence="2 3">
    <name type="scientific">Elysia crispata</name>
    <name type="common">lettuce slug</name>
    <dbReference type="NCBI Taxonomy" id="231223"/>
    <lineage>
        <taxon>Eukaryota</taxon>
        <taxon>Metazoa</taxon>
        <taxon>Spiralia</taxon>
        <taxon>Lophotrochozoa</taxon>
        <taxon>Mollusca</taxon>
        <taxon>Gastropoda</taxon>
        <taxon>Heterobranchia</taxon>
        <taxon>Euthyneura</taxon>
        <taxon>Panpulmonata</taxon>
        <taxon>Sacoglossa</taxon>
        <taxon>Placobranchoidea</taxon>
        <taxon>Plakobranchidae</taxon>
        <taxon>Elysia</taxon>
    </lineage>
</organism>
<dbReference type="AlphaFoldDB" id="A0AAE1DLU1"/>
<evidence type="ECO:0000256" key="1">
    <source>
        <dbReference type="SAM" id="SignalP"/>
    </source>
</evidence>
<comment type="caution">
    <text evidence="2">The sequence shown here is derived from an EMBL/GenBank/DDBJ whole genome shotgun (WGS) entry which is preliminary data.</text>
</comment>
<feature type="signal peptide" evidence="1">
    <location>
        <begin position="1"/>
        <end position="18"/>
    </location>
</feature>
<keyword evidence="1" id="KW-0732">Signal</keyword>
<reference evidence="2" key="1">
    <citation type="journal article" date="2023" name="G3 (Bethesda)">
        <title>A reference genome for the long-term kleptoplast-retaining sea slug Elysia crispata morphotype clarki.</title>
        <authorList>
            <person name="Eastman K.E."/>
            <person name="Pendleton A.L."/>
            <person name="Shaikh M.A."/>
            <person name="Suttiyut T."/>
            <person name="Ogas R."/>
            <person name="Tomko P."/>
            <person name="Gavelis G."/>
            <person name="Widhalm J.R."/>
            <person name="Wisecaver J.H."/>
        </authorList>
    </citation>
    <scope>NUCLEOTIDE SEQUENCE</scope>
    <source>
        <strain evidence="2">ECLA1</strain>
    </source>
</reference>
<gene>
    <name evidence="2" type="ORF">RRG08_044570</name>
</gene>
<sequence length="82" mass="9365">MKTWVLLVLFVCVKEIVADDSDLVECRSIWCTPLNKTKQIINGKMVCCSPLLHSYMVVKTEQQGRKNVMKCYCKPNPIECIG</sequence>
<accession>A0AAE1DLU1</accession>
<evidence type="ECO:0000313" key="3">
    <source>
        <dbReference type="Proteomes" id="UP001283361"/>
    </source>
</evidence>
<keyword evidence="3" id="KW-1185">Reference proteome</keyword>
<proteinExistence type="predicted"/>